<evidence type="ECO:0000259" key="1">
    <source>
        <dbReference type="Pfam" id="PF13936"/>
    </source>
</evidence>
<dbReference type="Gene3D" id="1.10.10.60">
    <property type="entry name" value="Homeodomain-like"/>
    <property type="match status" value="1"/>
</dbReference>
<evidence type="ECO:0000313" key="3">
    <source>
        <dbReference type="Proteomes" id="UP001500683"/>
    </source>
</evidence>
<evidence type="ECO:0000313" key="2">
    <source>
        <dbReference type="EMBL" id="GAA4059752.1"/>
    </source>
</evidence>
<gene>
    <name evidence="2" type="ORF">GCM10022214_10370</name>
</gene>
<protein>
    <recommendedName>
        <fullName evidence="1">Transposase IS30-like HTH domain-containing protein</fullName>
    </recommendedName>
</protein>
<reference evidence="3" key="1">
    <citation type="journal article" date="2019" name="Int. J. Syst. Evol. Microbiol.">
        <title>The Global Catalogue of Microorganisms (GCM) 10K type strain sequencing project: providing services to taxonomists for standard genome sequencing and annotation.</title>
        <authorList>
            <consortium name="The Broad Institute Genomics Platform"/>
            <consortium name="The Broad Institute Genome Sequencing Center for Infectious Disease"/>
            <person name="Wu L."/>
            <person name="Ma J."/>
        </authorList>
    </citation>
    <scope>NUCLEOTIDE SEQUENCE [LARGE SCALE GENOMIC DNA]</scope>
    <source>
        <strain evidence="3">JCM 16702</strain>
    </source>
</reference>
<comment type="caution">
    <text evidence="2">The sequence shown here is derived from an EMBL/GenBank/DDBJ whole genome shotgun (WGS) entry which is preliminary data.</text>
</comment>
<dbReference type="RefSeq" id="WP_344941435.1">
    <property type="nucleotide sequence ID" value="NZ_BAAAZG010000002.1"/>
</dbReference>
<keyword evidence="3" id="KW-1185">Reference proteome</keyword>
<accession>A0ABP7V5L9</accession>
<proteinExistence type="predicted"/>
<organism evidence="2 3">
    <name type="scientific">Actinomadura miaoliensis</name>
    <dbReference type="NCBI Taxonomy" id="430685"/>
    <lineage>
        <taxon>Bacteria</taxon>
        <taxon>Bacillati</taxon>
        <taxon>Actinomycetota</taxon>
        <taxon>Actinomycetes</taxon>
        <taxon>Streptosporangiales</taxon>
        <taxon>Thermomonosporaceae</taxon>
        <taxon>Actinomadura</taxon>
    </lineage>
</organism>
<dbReference type="InterPro" id="IPR025246">
    <property type="entry name" value="IS30-like_HTH"/>
</dbReference>
<dbReference type="Proteomes" id="UP001500683">
    <property type="component" value="Unassembled WGS sequence"/>
</dbReference>
<dbReference type="EMBL" id="BAAAZG010000002">
    <property type="protein sequence ID" value="GAA4059752.1"/>
    <property type="molecule type" value="Genomic_DNA"/>
</dbReference>
<feature type="domain" description="Transposase IS30-like HTH" evidence="1">
    <location>
        <begin position="5"/>
        <end position="41"/>
    </location>
</feature>
<dbReference type="Pfam" id="PF13936">
    <property type="entry name" value="HTH_38"/>
    <property type="match status" value="1"/>
</dbReference>
<dbReference type="InterPro" id="IPR009057">
    <property type="entry name" value="Homeodomain-like_sf"/>
</dbReference>
<dbReference type="SUPFAM" id="SSF46689">
    <property type="entry name" value="Homeodomain-like"/>
    <property type="match status" value="1"/>
</dbReference>
<sequence>MAARRPITDDDRRRVAELHAQGLSRNAIAKEIKRSQATVSKLAAELGLSFRRERTAEATRAKVLDAKARRAALALDLLGDAERLRRQLWEPCTLVKIGGKDNVATEHPLPRPLFDDQLRIVQATGLAVERHARLVELDADTGHDNARSLLGALLGGLQAKHGTDPE</sequence>
<name>A0ABP7V5L9_9ACTN</name>